<dbReference type="Pfam" id="PF21716">
    <property type="entry name" value="dnstrm_HI1420"/>
    <property type="match status" value="1"/>
</dbReference>
<evidence type="ECO:0000313" key="2">
    <source>
        <dbReference type="Proteomes" id="UP000593943"/>
    </source>
</evidence>
<dbReference type="SUPFAM" id="SSF47413">
    <property type="entry name" value="lambda repressor-like DNA-binding domains"/>
    <property type="match status" value="1"/>
</dbReference>
<dbReference type="InterPro" id="IPR014057">
    <property type="entry name" value="HI1420"/>
</dbReference>
<dbReference type="PANTHER" id="PTHR40275">
    <property type="entry name" value="SSL7038 PROTEIN"/>
    <property type="match status" value="1"/>
</dbReference>
<accession>A0A7L9SPF5</accession>
<dbReference type="OrthoDB" id="9798416at2"/>
<dbReference type="PANTHER" id="PTHR40275:SF1">
    <property type="entry name" value="SSL7038 PROTEIN"/>
    <property type="match status" value="1"/>
</dbReference>
<dbReference type="EMBL" id="CP062938">
    <property type="protein sequence ID" value="QOL31992.1"/>
    <property type="molecule type" value="Genomic_DNA"/>
</dbReference>
<dbReference type="NCBIfam" id="TIGR02684">
    <property type="entry name" value="dnstrm_HI1420"/>
    <property type="match status" value="1"/>
</dbReference>
<reference evidence="1 2" key="1">
    <citation type="submission" date="2020-10" db="EMBL/GenBank/DDBJ databases">
        <title>Genome sequencing of Bifidobacterium eulemuris_DSMZ_100216.</title>
        <authorList>
            <person name="Kim J."/>
        </authorList>
    </citation>
    <scope>NUCLEOTIDE SEQUENCE [LARGE SCALE GENOMIC DNA]</scope>
    <source>
        <strain evidence="1 2">DSM 100216</strain>
    </source>
</reference>
<keyword evidence="2" id="KW-1185">Reference proteome</keyword>
<dbReference type="GO" id="GO:0003677">
    <property type="term" value="F:DNA binding"/>
    <property type="evidence" value="ECO:0007669"/>
    <property type="project" value="InterPro"/>
</dbReference>
<dbReference type="RefSeq" id="WP_094637347.1">
    <property type="nucleotide sequence ID" value="NZ_MWWZ01000010.1"/>
</dbReference>
<dbReference type="KEGG" id="beu:BE0216_05560"/>
<dbReference type="CDD" id="cd00093">
    <property type="entry name" value="HTH_XRE"/>
    <property type="match status" value="1"/>
</dbReference>
<dbReference type="Proteomes" id="UP000593943">
    <property type="component" value="Chromosome"/>
</dbReference>
<dbReference type="InterPro" id="IPR010982">
    <property type="entry name" value="Lambda_DNA-bd_dom_sf"/>
</dbReference>
<organism evidence="1 2">
    <name type="scientific">Bifidobacterium eulemuris</name>
    <dbReference type="NCBI Taxonomy" id="1765219"/>
    <lineage>
        <taxon>Bacteria</taxon>
        <taxon>Bacillati</taxon>
        <taxon>Actinomycetota</taxon>
        <taxon>Actinomycetes</taxon>
        <taxon>Bifidobacteriales</taxon>
        <taxon>Bifidobacteriaceae</taxon>
        <taxon>Bifidobacterium</taxon>
    </lineage>
</organism>
<gene>
    <name evidence="1" type="ORF">BE0216_05560</name>
</gene>
<proteinExistence type="predicted"/>
<dbReference type="InterPro" id="IPR001387">
    <property type="entry name" value="Cro/C1-type_HTH"/>
</dbReference>
<sequence length="128" mass="13970">MMDTTFSTWHIEDDIRSDEDAIGYLNAALEERDPASLQDMLGVVARARGMTGVARASGLGRESLYKALRPDSKPSFDTIMRVADALGAQLYFLPKDIDMEAVHNAIEEVKQHAAKQTTIPTTATGSLT</sequence>
<dbReference type="AlphaFoldDB" id="A0A7L9SPF5"/>
<name>A0A7L9SPF5_9BIFI</name>
<evidence type="ECO:0000313" key="1">
    <source>
        <dbReference type="EMBL" id="QOL31992.1"/>
    </source>
</evidence>
<protein>
    <submittedName>
        <fullName evidence="1">Putative addiction module antidote protein</fullName>
    </submittedName>
</protein>